<dbReference type="AlphaFoldDB" id="A0A2J7RF12"/>
<dbReference type="EMBL" id="NEVH01004418">
    <property type="protein sequence ID" value="PNF39423.1"/>
    <property type="molecule type" value="Genomic_DNA"/>
</dbReference>
<accession>A0A2J7RF12</accession>
<evidence type="ECO:0000313" key="2">
    <source>
        <dbReference type="Proteomes" id="UP000235965"/>
    </source>
</evidence>
<evidence type="ECO:0000313" key="1">
    <source>
        <dbReference type="EMBL" id="PNF39423.1"/>
    </source>
</evidence>
<sequence length="58" mass="6911">MHGLINQQQLHDQSFRAWLKQGSYIEKSAIPPPFETCKRITLRLITEYVYRDVSFERA</sequence>
<gene>
    <name evidence="1" type="ORF">B7P43_G12684</name>
</gene>
<name>A0A2J7RF12_9NEOP</name>
<dbReference type="Proteomes" id="UP000235965">
    <property type="component" value="Unassembled WGS sequence"/>
</dbReference>
<protein>
    <submittedName>
        <fullName evidence="1">Uncharacterized protein</fullName>
    </submittedName>
</protein>
<proteinExistence type="predicted"/>
<organism evidence="1 2">
    <name type="scientific">Cryptotermes secundus</name>
    <dbReference type="NCBI Taxonomy" id="105785"/>
    <lineage>
        <taxon>Eukaryota</taxon>
        <taxon>Metazoa</taxon>
        <taxon>Ecdysozoa</taxon>
        <taxon>Arthropoda</taxon>
        <taxon>Hexapoda</taxon>
        <taxon>Insecta</taxon>
        <taxon>Pterygota</taxon>
        <taxon>Neoptera</taxon>
        <taxon>Polyneoptera</taxon>
        <taxon>Dictyoptera</taxon>
        <taxon>Blattodea</taxon>
        <taxon>Blattoidea</taxon>
        <taxon>Termitoidae</taxon>
        <taxon>Kalotermitidae</taxon>
        <taxon>Cryptotermitinae</taxon>
        <taxon>Cryptotermes</taxon>
    </lineage>
</organism>
<dbReference type="InParanoid" id="A0A2J7RF12"/>
<keyword evidence="2" id="KW-1185">Reference proteome</keyword>
<comment type="caution">
    <text evidence="1">The sequence shown here is derived from an EMBL/GenBank/DDBJ whole genome shotgun (WGS) entry which is preliminary data.</text>
</comment>
<reference evidence="1 2" key="1">
    <citation type="submission" date="2017-12" db="EMBL/GenBank/DDBJ databases">
        <title>Hemimetabolous genomes reveal molecular basis of termite eusociality.</title>
        <authorList>
            <person name="Harrison M.C."/>
            <person name="Jongepier E."/>
            <person name="Robertson H.M."/>
            <person name="Arning N."/>
            <person name="Bitard-Feildel T."/>
            <person name="Chao H."/>
            <person name="Childers C.P."/>
            <person name="Dinh H."/>
            <person name="Doddapaneni H."/>
            <person name="Dugan S."/>
            <person name="Gowin J."/>
            <person name="Greiner C."/>
            <person name="Han Y."/>
            <person name="Hu H."/>
            <person name="Hughes D.S.T."/>
            <person name="Huylmans A.-K."/>
            <person name="Kemena C."/>
            <person name="Kremer L.P.M."/>
            <person name="Lee S.L."/>
            <person name="Lopez-Ezquerra A."/>
            <person name="Mallet L."/>
            <person name="Monroy-Kuhn J.M."/>
            <person name="Moser A."/>
            <person name="Murali S.C."/>
            <person name="Muzny D.M."/>
            <person name="Otani S."/>
            <person name="Piulachs M.-D."/>
            <person name="Poelchau M."/>
            <person name="Qu J."/>
            <person name="Schaub F."/>
            <person name="Wada-Katsumata A."/>
            <person name="Worley K.C."/>
            <person name="Xie Q."/>
            <person name="Ylla G."/>
            <person name="Poulsen M."/>
            <person name="Gibbs R.A."/>
            <person name="Schal C."/>
            <person name="Richards S."/>
            <person name="Belles X."/>
            <person name="Korb J."/>
            <person name="Bornberg-Bauer E."/>
        </authorList>
    </citation>
    <scope>NUCLEOTIDE SEQUENCE [LARGE SCALE GENOMIC DNA]</scope>
    <source>
        <tissue evidence="1">Whole body</tissue>
    </source>
</reference>